<gene>
    <name evidence="2" type="ORF">COCCADRAFT_81089</name>
</gene>
<reference evidence="2 3" key="1">
    <citation type="journal article" date="2013" name="PLoS Genet.">
        <title>Comparative genome structure, secondary metabolite, and effector coding capacity across Cochliobolus pathogens.</title>
        <authorList>
            <person name="Condon B.J."/>
            <person name="Leng Y."/>
            <person name="Wu D."/>
            <person name="Bushley K.E."/>
            <person name="Ohm R.A."/>
            <person name="Otillar R."/>
            <person name="Martin J."/>
            <person name="Schackwitz W."/>
            <person name="Grimwood J."/>
            <person name="MohdZainudin N."/>
            <person name="Xue C."/>
            <person name="Wang R."/>
            <person name="Manning V.A."/>
            <person name="Dhillon B."/>
            <person name="Tu Z.J."/>
            <person name="Steffenson B.J."/>
            <person name="Salamov A."/>
            <person name="Sun H."/>
            <person name="Lowry S."/>
            <person name="LaButti K."/>
            <person name="Han J."/>
            <person name="Copeland A."/>
            <person name="Lindquist E."/>
            <person name="Barry K."/>
            <person name="Schmutz J."/>
            <person name="Baker S.E."/>
            <person name="Ciuffetti L.M."/>
            <person name="Grigoriev I.V."/>
            <person name="Zhong S."/>
            <person name="Turgeon B.G."/>
        </authorList>
    </citation>
    <scope>NUCLEOTIDE SEQUENCE [LARGE SCALE GENOMIC DNA]</scope>
    <source>
        <strain evidence="2 3">26-R-13</strain>
    </source>
</reference>
<dbReference type="HOGENOM" id="CLU_2527132_0_0_1"/>
<dbReference type="KEGG" id="bze:COCCADRAFT_81089"/>
<feature type="region of interest" description="Disordered" evidence="1">
    <location>
        <begin position="1"/>
        <end position="41"/>
    </location>
</feature>
<evidence type="ECO:0000313" key="3">
    <source>
        <dbReference type="Proteomes" id="UP000053841"/>
    </source>
</evidence>
<evidence type="ECO:0000313" key="2">
    <source>
        <dbReference type="EMBL" id="EUC39229.1"/>
    </source>
</evidence>
<dbReference type="EMBL" id="KI964538">
    <property type="protein sequence ID" value="EUC39229.1"/>
    <property type="molecule type" value="Genomic_DNA"/>
</dbReference>
<protein>
    <submittedName>
        <fullName evidence="2">Uncharacterized protein</fullName>
    </submittedName>
</protein>
<sequence length="84" mass="9961">MPAAYQTRPCAKKTTTTKKHRQAVHDTRAPAPGRRRLHLQHSRIKQNRVDGCRHQGFSWPSWQRNRLRFQGMQRNAMQREASAW</sequence>
<dbReference type="Proteomes" id="UP000053841">
    <property type="component" value="Unassembled WGS sequence"/>
</dbReference>
<organism evidence="2 3">
    <name type="scientific">Cochliobolus carbonum (strain 26-R-13)</name>
    <name type="common">Maize leaf spot fungus</name>
    <name type="synonym">Bipolaris zeicola</name>
    <dbReference type="NCBI Taxonomy" id="930089"/>
    <lineage>
        <taxon>Eukaryota</taxon>
        <taxon>Fungi</taxon>
        <taxon>Dikarya</taxon>
        <taxon>Ascomycota</taxon>
        <taxon>Pezizomycotina</taxon>
        <taxon>Dothideomycetes</taxon>
        <taxon>Pleosporomycetidae</taxon>
        <taxon>Pleosporales</taxon>
        <taxon>Pleosporineae</taxon>
        <taxon>Pleosporaceae</taxon>
        <taxon>Bipolaris</taxon>
    </lineage>
</organism>
<accession>W6YUT1</accession>
<dbReference type="AlphaFoldDB" id="W6YUT1"/>
<evidence type="ECO:0000256" key="1">
    <source>
        <dbReference type="SAM" id="MobiDB-lite"/>
    </source>
</evidence>
<name>W6YUT1_COCC2</name>
<dbReference type="GeneID" id="19151102"/>
<dbReference type="RefSeq" id="XP_007706630.1">
    <property type="nucleotide sequence ID" value="XM_007708440.1"/>
</dbReference>
<proteinExistence type="predicted"/>
<keyword evidence="3" id="KW-1185">Reference proteome</keyword>